<organism evidence="1 2">
    <name type="scientific">Moraxella equi</name>
    <dbReference type="NCBI Taxonomy" id="60442"/>
    <lineage>
        <taxon>Bacteria</taxon>
        <taxon>Pseudomonadati</taxon>
        <taxon>Pseudomonadota</taxon>
        <taxon>Gammaproteobacteria</taxon>
        <taxon>Moraxellales</taxon>
        <taxon>Moraxellaceae</taxon>
        <taxon>Moraxella</taxon>
    </lineage>
</organism>
<name>A0A378QUP1_9GAMM</name>
<gene>
    <name evidence="1" type="ORF">NCTC11012_02276</name>
</gene>
<dbReference type="Proteomes" id="UP000254618">
    <property type="component" value="Unassembled WGS sequence"/>
</dbReference>
<dbReference type="EMBL" id="UGQF01000001">
    <property type="protein sequence ID" value="STZ04014.1"/>
    <property type="molecule type" value="Genomic_DNA"/>
</dbReference>
<dbReference type="InterPro" id="IPR007337">
    <property type="entry name" value="RelB/DinJ"/>
</dbReference>
<dbReference type="Pfam" id="PF04221">
    <property type="entry name" value="RelB"/>
    <property type="match status" value="1"/>
</dbReference>
<dbReference type="RefSeq" id="WP_115237129.1">
    <property type="nucleotide sequence ID" value="NZ_MXAP01000023.1"/>
</dbReference>
<dbReference type="AlphaFoldDB" id="A0A378QUP1"/>
<reference evidence="1 2" key="1">
    <citation type="submission" date="2018-06" db="EMBL/GenBank/DDBJ databases">
        <authorList>
            <consortium name="Pathogen Informatics"/>
            <person name="Doyle S."/>
        </authorList>
    </citation>
    <scope>NUCLEOTIDE SEQUENCE [LARGE SCALE GENOMIC DNA]</scope>
    <source>
        <strain evidence="1 2">NCTC11012</strain>
    </source>
</reference>
<evidence type="ECO:0008006" key="3">
    <source>
        <dbReference type="Google" id="ProtNLM"/>
    </source>
</evidence>
<accession>A0A378QUP1</accession>
<evidence type="ECO:0000313" key="2">
    <source>
        <dbReference type="Proteomes" id="UP000254618"/>
    </source>
</evidence>
<protein>
    <recommendedName>
        <fullName evidence="3">Addiction module antitoxin, RelB/DinJ family</fullName>
    </recommendedName>
</protein>
<proteinExistence type="predicted"/>
<sequence>MSGNFNMSFDPKVRQEFADVLSGYGLTVPQAFKLFANVSHQNQNRAFIL</sequence>
<evidence type="ECO:0000313" key="1">
    <source>
        <dbReference type="EMBL" id="STZ04014.1"/>
    </source>
</evidence>